<dbReference type="GO" id="GO:0031514">
    <property type="term" value="C:motile cilium"/>
    <property type="evidence" value="ECO:0007669"/>
    <property type="project" value="TreeGrafter"/>
</dbReference>
<dbReference type="EMBL" id="CM012452">
    <property type="protein sequence ID" value="RVE62201.1"/>
    <property type="molecule type" value="Genomic_DNA"/>
</dbReference>
<feature type="compositionally biased region" description="Basic residues" evidence="7">
    <location>
        <begin position="363"/>
        <end position="373"/>
    </location>
</feature>
<keyword evidence="4" id="KW-0206">Cytoskeleton</keyword>
<accession>A0A437CHU3</accession>
<protein>
    <submittedName>
        <fullName evidence="8">Uncharacterized protein</fullName>
    </submittedName>
</protein>
<dbReference type="OrthoDB" id="10254713at2759"/>
<keyword evidence="6" id="KW-0175">Coiled coil</keyword>
<evidence type="ECO:0000313" key="8">
    <source>
        <dbReference type="EMBL" id="RVE62201.1"/>
    </source>
</evidence>
<evidence type="ECO:0000256" key="3">
    <source>
        <dbReference type="ARBA" id="ARBA00022490"/>
    </source>
</evidence>
<evidence type="ECO:0000256" key="4">
    <source>
        <dbReference type="ARBA" id="ARBA00023212"/>
    </source>
</evidence>
<evidence type="ECO:0000256" key="5">
    <source>
        <dbReference type="ARBA" id="ARBA00023273"/>
    </source>
</evidence>
<feature type="region of interest" description="Disordered" evidence="7">
    <location>
        <begin position="351"/>
        <end position="373"/>
    </location>
</feature>
<dbReference type="InterPro" id="IPR042618">
    <property type="entry name" value="IQCG"/>
</dbReference>
<dbReference type="Proteomes" id="UP000283210">
    <property type="component" value="Chromosome 16"/>
</dbReference>
<comment type="subcellular location">
    <subcellularLocation>
        <location evidence="2">Cell projection</location>
    </subcellularLocation>
    <subcellularLocation>
        <location evidence="1">Cytoplasm</location>
        <location evidence="1">Cytoskeleton</location>
    </subcellularLocation>
</comment>
<dbReference type="GO" id="GO:0005737">
    <property type="term" value="C:cytoplasm"/>
    <property type="evidence" value="ECO:0007669"/>
    <property type="project" value="TreeGrafter"/>
</dbReference>
<evidence type="ECO:0000256" key="1">
    <source>
        <dbReference type="ARBA" id="ARBA00004245"/>
    </source>
</evidence>
<keyword evidence="3" id="KW-0963">Cytoplasm</keyword>
<organism evidence="8 9">
    <name type="scientific">Oryzias javanicus</name>
    <name type="common">Javanese ricefish</name>
    <name type="synonym">Aplocheilus javanicus</name>
    <dbReference type="NCBI Taxonomy" id="123683"/>
    <lineage>
        <taxon>Eukaryota</taxon>
        <taxon>Metazoa</taxon>
        <taxon>Chordata</taxon>
        <taxon>Craniata</taxon>
        <taxon>Vertebrata</taxon>
        <taxon>Euteleostomi</taxon>
        <taxon>Actinopterygii</taxon>
        <taxon>Neopterygii</taxon>
        <taxon>Teleostei</taxon>
        <taxon>Neoteleostei</taxon>
        <taxon>Acanthomorphata</taxon>
        <taxon>Ovalentaria</taxon>
        <taxon>Atherinomorphae</taxon>
        <taxon>Beloniformes</taxon>
        <taxon>Adrianichthyidae</taxon>
        <taxon>Oryziinae</taxon>
        <taxon>Oryzias</taxon>
    </lineage>
</organism>
<sequence>MKPEYSVHSLTPVKCQPDPESARELAGTCLSASRRHGNTGRAESSLCSCCRESLTGRYWIRFNAEQQPRSQEQKQNRMSLSEIQSLRVAAALEHLAHRLQTLEHSILLKISLEIDAAPAQERSSLIQLVKECKLMSQEISHLCLEVEQRQTFSLLHFFSEKILKKTELENRKWTLMRQQQQIQDKTQEIKKLKFQQKVLAFQVSAKKTLSEEQNRKLQYEQIQEEALQTGSLQEEELEVVRKQLGEEERAHAESQTFLLHQNQEVQKELHMQEEQTQQKLNEKKQQLYDVCRKKTLAIDKLMEMRRQFREMEQLVEEDKKEQQRLQEEQERVTAATKLQAWWRDCVARRGLGPYTKTEDSGKDKKKKKKGKKK</sequence>
<evidence type="ECO:0000256" key="2">
    <source>
        <dbReference type="ARBA" id="ARBA00004316"/>
    </source>
</evidence>
<evidence type="ECO:0000313" key="9">
    <source>
        <dbReference type="Proteomes" id="UP000283210"/>
    </source>
</evidence>
<dbReference type="PANTHER" id="PTHR14871:SF1">
    <property type="entry name" value="DYNEIN REGULATORY COMPLEX PROTEIN 9"/>
    <property type="match status" value="1"/>
</dbReference>
<dbReference type="PANTHER" id="PTHR14871">
    <property type="entry name" value="DYNEIN REGULATORY COMPLEX PROTEIN 9"/>
    <property type="match status" value="1"/>
</dbReference>
<proteinExistence type="predicted"/>
<reference evidence="8 9" key="1">
    <citation type="submission" date="2018-11" db="EMBL/GenBank/DDBJ databases">
        <authorList>
            <person name="Lopez-Roques C."/>
            <person name="Donnadieu C."/>
            <person name="Bouchez O."/>
            <person name="Klopp C."/>
            <person name="Cabau C."/>
            <person name="Zahm M."/>
        </authorList>
    </citation>
    <scope>NUCLEOTIDE SEQUENCE [LARGE SCALE GENOMIC DNA]</scope>
    <source>
        <strain evidence="8">RS831</strain>
        <tissue evidence="8">Whole body</tissue>
    </source>
</reference>
<dbReference type="GO" id="GO:0005856">
    <property type="term" value="C:cytoskeleton"/>
    <property type="evidence" value="ECO:0007669"/>
    <property type="project" value="UniProtKB-SubCell"/>
</dbReference>
<evidence type="ECO:0000256" key="7">
    <source>
        <dbReference type="SAM" id="MobiDB-lite"/>
    </source>
</evidence>
<evidence type="ECO:0000256" key="6">
    <source>
        <dbReference type="SAM" id="Coils"/>
    </source>
</evidence>
<feature type="coiled-coil region" evidence="6">
    <location>
        <begin position="262"/>
        <end position="335"/>
    </location>
</feature>
<dbReference type="AlphaFoldDB" id="A0A437CHU3"/>
<dbReference type="PROSITE" id="PS50096">
    <property type="entry name" value="IQ"/>
    <property type="match status" value="1"/>
</dbReference>
<name>A0A437CHU3_ORYJA</name>
<keyword evidence="5" id="KW-0966">Cell projection</keyword>
<dbReference type="GO" id="GO:0044782">
    <property type="term" value="P:cilium organization"/>
    <property type="evidence" value="ECO:0007669"/>
    <property type="project" value="TreeGrafter"/>
</dbReference>
<gene>
    <name evidence="8" type="ORF">OJAV_G00154860</name>
</gene>
<keyword evidence="9" id="KW-1185">Reference proteome</keyword>
<reference evidence="8 9" key="2">
    <citation type="submission" date="2019-01" db="EMBL/GenBank/DDBJ databases">
        <title>A chromosome length genome reference of the Java medaka (oryzias javanicus).</title>
        <authorList>
            <person name="Herpin A."/>
            <person name="Takehana Y."/>
            <person name="Naruse K."/>
            <person name="Ansai S."/>
            <person name="Kawaguchi M."/>
        </authorList>
    </citation>
    <scope>NUCLEOTIDE SEQUENCE [LARGE SCALE GENOMIC DNA]</scope>
    <source>
        <strain evidence="8">RS831</strain>
        <tissue evidence="8">Whole body</tissue>
    </source>
</reference>